<dbReference type="PANTHER" id="PTHR32024">
    <property type="entry name" value="TRK SYSTEM POTASSIUM UPTAKE PROTEIN TRKG-RELATED"/>
    <property type="match status" value="1"/>
</dbReference>
<dbReference type="RefSeq" id="WP_176964653.1">
    <property type="nucleotide sequence ID" value="NZ_CP058215.1"/>
</dbReference>
<evidence type="ECO:0000256" key="1">
    <source>
        <dbReference type="ARBA" id="ARBA00004651"/>
    </source>
</evidence>
<dbReference type="EMBL" id="CP058215">
    <property type="protein sequence ID" value="QLC49597.1"/>
    <property type="molecule type" value="Genomic_DNA"/>
</dbReference>
<feature type="transmembrane region" description="Helical" evidence="9">
    <location>
        <begin position="270"/>
        <end position="289"/>
    </location>
</feature>
<organism evidence="10 11">
    <name type="scientific">Methanolobus zinderi</name>
    <dbReference type="NCBI Taxonomy" id="536044"/>
    <lineage>
        <taxon>Archaea</taxon>
        <taxon>Methanobacteriati</taxon>
        <taxon>Methanobacteriota</taxon>
        <taxon>Stenosarchaea group</taxon>
        <taxon>Methanomicrobia</taxon>
        <taxon>Methanosarcinales</taxon>
        <taxon>Methanosarcinaceae</taxon>
        <taxon>Methanolobus</taxon>
    </lineage>
</organism>
<feature type="transmembrane region" description="Helical" evidence="9">
    <location>
        <begin position="235"/>
        <end position="255"/>
    </location>
</feature>
<evidence type="ECO:0000256" key="5">
    <source>
        <dbReference type="ARBA" id="ARBA00022692"/>
    </source>
</evidence>
<keyword evidence="6 9" id="KW-1133">Transmembrane helix</keyword>
<dbReference type="GO" id="GO:0030001">
    <property type="term" value="P:metal ion transport"/>
    <property type="evidence" value="ECO:0007669"/>
    <property type="project" value="UniProtKB-ARBA"/>
</dbReference>
<accession>A0A7D5E8C1</accession>
<feature type="transmembrane region" description="Helical" evidence="9">
    <location>
        <begin position="16"/>
        <end position="38"/>
    </location>
</feature>
<feature type="transmembrane region" description="Helical" evidence="9">
    <location>
        <begin position="138"/>
        <end position="163"/>
    </location>
</feature>
<dbReference type="AlphaFoldDB" id="A0A7D5E8C1"/>
<comment type="subcellular location">
    <subcellularLocation>
        <location evidence="1">Cell membrane</location>
        <topology evidence="1">Multi-pass membrane protein</topology>
    </subcellularLocation>
</comment>
<evidence type="ECO:0000256" key="2">
    <source>
        <dbReference type="ARBA" id="ARBA00009137"/>
    </source>
</evidence>
<evidence type="ECO:0000256" key="4">
    <source>
        <dbReference type="ARBA" id="ARBA00022475"/>
    </source>
</evidence>
<keyword evidence="7" id="KW-0406">Ion transport</keyword>
<evidence type="ECO:0000256" key="3">
    <source>
        <dbReference type="ARBA" id="ARBA00022448"/>
    </source>
</evidence>
<feature type="transmembrane region" description="Helical" evidence="9">
    <location>
        <begin position="444"/>
        <end position="467"/>
    </location>
</feature>
<evidence type="ECO:0000256" key="7">
    <source>
        <dbReference type="ARBA" id="ARBA00023065"/>
    </source>
</evidence>
<feature type="transmembrane region" description="Helical" evidence="9">
    <location>
        <begin position="328"/>
        <end position="347"/>
    </location>
</feature>
<evidence type="ECO:0000256" key="9">
    <source>
        <dbReference type="SAM" id="Phobius"/>
    </source>
</evidence>
<dbReference type="Proteomes" id="UP000509594">
    <property type="component" value="Chromosome"/>
</dbReference>
<protein>
    <submittedName>
        <fullName evidence="10">TrkH family potassium uptake protein</fullName>
    </submittedName>
</protein>
<dbReference type="KEGG" id="mzi:HWN40_04695"/>
<proteinExistence type="inferred from homology"/>
<keyword evidence="3" id="KW-0813">Transport</keyword>
<evidence type="ECO:0000256" key="8">
    <source>
        <dbReference type="ARBA" id="ARBA00023136"/>
    </source>
</evidence>
<feature type="transmembrane region" description="Helical" evidence="9">
    <location>
        <begin position="391"/>
        <end position="414"/>
    </location>
</feature>
<dbReference type="GeneID" id="55820948"/>
<keyword evidence="8 9" id="KW-0472">Membrane</keyword>
<comment type="similarity">
    <text evidence="2">Belongs to the TrkH potassium transport family.</text>
</comment>
<dbReference type="OrthoDB" id="111943at2157"/>
<name>A0A7D5E8C1_9EURY</name>
<evidence type="ECO:0000313" key="11">
    <source>
        <dbReference type="Proteomes" id="UP000509594"/>
    </source>
</evidence>
<sequence>MYELVSPVSPAAVLKYIGYFLIAFSLVLIVPSMAAILLQDNYAAIIYGLTSVLTFAAGFAIYRLIPEYDLEVKDAVIISALVFPISAFISAFPMAVTNNMSYIDAFFESVSAVTTTGLSVAPADSSMVFLFARSWAQWIGGIGIIIIVVAVLIHPGTAAFRIYKTQYSQIKLFPNVLKTTRLLGTLYILLTLVAIILLLISGMSLFDSVCHALSSVSTGGFSTRSASIGAFDNPLILFSISLASFLGAVSFGLYIKSGRKPSRMLKSSELQWLVLICIIGFAVLLFTTIRSEGFDSNSEDILFLAISAVSTSGFSTVDVSIYSDASKWVISVLMWIGGSTGSTAGGIKILRLLVLAKLIKIVFMRVFLPVEVITPLKLDNDRIKKEEINNIVVFSVLYISILVFSAYVFMFYGVNSADSIFEVSSALGTVGLSAGVTGPDMPDVLKMVLCADMLLGRIEIIPLLILVMPRTWIKRRTDRVHTPDQQKECSGSCQQRRRCPSNLPQ</sequence>
<gene>
    <name evidence="10" type="ORF">HWN40_04695</name>
</gene>
<keyword evidence="5 9" id="KW-0812">Transmembrane</keyword>
<dbReference type="PANTHER" id="PTHR32024:SF2">
    <property type="entry name" value="TRK SYSTEM POTASSIUM UPTAKE PROTEIN TRKG-RELATED"/>
    <property type="match status" value="1"/>
</dbReference>
<keyword evidence="11" id="KW-1185">Reference proteome</keyword>
<dbReference type="GO" id="GO:0008324">
    <property type="term" value="F:monoatomic cation transmembrane transporter activity"/>
    <property type="evidence" value="ECO:0007669"/>
    <property type="project" value="InterPro"/>
</dbReference>
<evidence type="ECO:0000256" key="6">
    <source>
        <dbReference type="ARBA" id="ARBA00022989"/>
    </source>
</evidence>
<dbReference type="GO" id="GO:0005886">
    <property type="term" value="C:plasma membrane"/>
    <property type="evidence" value="ECO:0007669"/>
    <property type="project" value="UniProtKB-SubCell"/>
</dbReference>
<feature type="transmembrane region" description="Helical" evidence="9">
    <location>
        <begin position="45"/>
        <end position="65"/>
    </location>
</feature>
<dbReference type="InterPro" id="IPR003445">
    <property type="entry name" value="Cat_transpt"/>
</dbReference>
<feature type="transmembrane region" description="Helical" evidence="9">
    <location>
        <begin position="184"/>
        <end position="206"/>
    </location>
</feature>
<reference evidence="10 11" key="1">
    <citation type="submission" date="2020-06" db="EMBL/GenBank/DDBJ databases">
        <title>Methanolobus halotolerans sp. nov., isolated from a saline lake Tus in Siberia.</title>
        <authorList>
            <person name="Shen Y."/>
            <person name="Chen S.-C."/>
            <person name="Lai M.-C."/>
            <person name="Huang H.-H."/>
            <person name="Chiu H.-H."/>
            <person name="Tang S.-L."/>
            <person name="Rogozin D.Y."/>
            <person name="Degermendzhy A.G."/>
        </authorList>
    </citation>
    <scope>NUCLEOTIDE SEQUENCE [LARGE SCALE GENOMIC DNA]</scope>
    <source>
        <strain evidence="10 11">DSM 21339</strain>
    </source>
</reference>
<feature type="transmembrane region" description="Helical" evidence="9">
    <location>
        <begin position="77"/>
        <end position="97"/>
    </location>
</feature>
<evidence type="ECO:0000313" key="10">
    <source>
        <dbReference type="EMBL" id="QLC49597.1"/>
    </source>
</evidence>
<keyword evidence="4" id="KW-1003">Cell membrane</keyword>
<dbReference type="Pfam" id="PF02386">
    <property type="entry name" value="TrkH"/>
    <property type="match status" value="1"/>
</dbReference>